<dbReference type="SMART" id="SM00312">
    <property type="entry name" value="PX"/>
    <property type="match status" value="1"/>
</dbReference>
<feature type="region of interest" description="Disordered" evidence="1">
    <location>
        <begin position="1"/>
        <end position="51"/>
    </location>
</feature>
<dbReference type="InterPro" id="IPR001683">
    <property type="entry name" value="PX_dom"/>
</dbReference>
<dbReference type="SUPFAM" id="SSF103657">
    <property type="entry name" value="BAR/IMD domain-like"/>
    <property type="match status" value="1"/>
</dbReference>
<evidence type="ECO:0000313" key="4">
    <source>
        <dbReference type="Proteomes" id="UP000266841"/>
    </source>
</evidence>
<dbReference type="OMA" id="RGMDQER"/>
<dbReference type="Gene3D" id="1.20.1270.60">
    <property type="entry name" value="Arfaptin homology (AH) domain/BAR domain"/>
    <property type="match status" value="1"/>
</dbReference>
<dbReference type="PANTHER" id="PTHR10555">
    <property type="entry name" value="SORTING NEXIN"/>
    <property type="match status" value="1"/>
</dbReference>
<dbReference type="InterPro" id="IPR036871">
    <property type="entry name" value="PX_dom_sf"/>
</dbReference>
<dbReference type="SUPFAM" id="SSF64268">
    <property type="entry name" value="PX domain"/>
    <property type="match status" value="1"/>
</dbReference>
<dbReference type="Pfam" id="PF09325">
    <property type="entry name" value="Vps5"/>
    <property type="match status" value="1"/>
</dbReference>
<accession>K0R0F6</accession>
<dbReference type="Proteomes" id="UP000266841">
    <property type="component" value="Unassembled WGS sequence"/>
</dbReference>
<dbReference type="Gene3D" id="3.30.1520.10">
    <property type="entry name" value="Phox-like domain"/>
    <property type="match status" value="1"/>
</dbReference>
<dbReference type="EMBL" id="AGNL01048371">
    <property type="protein sequence ID" value="EJK45643.1"/>
    <property type="molecule type" value="Genomic_DNA"/>
</dbReference>
<protein>
    <recommendedName>
        <fullName evidence="2">PX domain-containing protein</fullName>
    </recommendedName>
</protein>
<gene>
    <name evidence="3" type="ORF">THAOC_35742</name>
</gene>
<feature type="compositionally biased region" description="Basic and acidic residues" evidence="1">
    <location>
        <begin position="1"/>
        <end position="10"/>
    </location>
</feature>
<feature type="compositionally biased region" description="Pro residues" evidence="1">
    <location>
        <begin position="16"/>
        <end position="26"/>
    </location>
</feature>
<feature type="domain" description="PX" evidence="2">
    <location>
        <begin position="49"/>
        <end position="167"/>
    </location>
</feature>
<organism evidence="3 4">
    <name type="scientific">Thalassiosira oceanica</name>
    <name type="common">Marine diatom</name>
    <dbReference type="NCBI Taxonomy" id="159749"/>
    <lineage>
        <taxon>Eukaryota</taxon>
        <taxon>Sar</taxon>
        <taxon>Stramenopiles</taxon>
        <taxon>Ochrophyta</taxon>
        <taxon>Bacillariophyta</taxon>
        <taxon>Coscinodiscophyceae</taxon>
        <taxon>Thalassiosirophycidae</taxon>
        <taxon>Thalassiosirales</taxon>
        <taxon>Thalassiosiraceae</taxon>
        <taxon>Thalassiosira</taxon>
    </lineage>
</organism>
<dbReference type="OrthoDB" id="44282at2759"/>
<evidence type="ECO:0000256" key="1">
    <source>
        <dbReference type="SAM" id="MobiDB-lite"/>
    </source>
</evidence>
<dbReference type="Pfam" id="PF00787">
    <property type="entry name" value="PX"/>
    <property type="match status" value="1"/>
</dbReference>
<dbReference type="PROSITE" id="PS50195">
    <property type="entry name" value="PX"/>
    <property type="match status" value="1"/>
</dbReference>
<reference evidence="3 4" key="1">
    <citation type="journal article" date="2012" name="Genome Biol.">
        <title>Genome and low-iron response of an oceanic diatom adapted to chronic iron limitation.</title>
        <authorList>
            <person name="Lommer M."/>
            <person name="Specht M."/>
            <person name="Roy A.S."/>
            <person name="Kraemer L."/>
            <person name="Andreson R."/>
            <person name="Gutowska M.A."/>
            <person name="Wolf J."/>
            <person name="Bergner S.V."/>
            <person name="Schilhabel M.B."/>
            <person name="Klostermeier U.C."/>
            <person name="Beiko R.G."/>
            <person name="Rosenstiel P."/>
            <person name="Hippler M."/>
            <person name="Laroche J."/>
        </authorList>
    </citation>
    <scope>NUCLEOTIDE SEQUENCE [LARGE SCALE GENOMIC DNA]</scope>
    <source>
        <strain evidence="3 4">CCMP1005</strain>
    </source>
</reference>
<feature type="region of interest" description="Disordered" evidence="1">
    <location>
        <begin position="170"/>
        <end position="195"/>
    </location>
</feature>
<dbReference type="InterPro" id="IPR015404">
    <property type="entry name" value="Vps5_C"/>
</dbReference>
<evidence type="ECO:0000259" key="2">
    <source>
        <dbReference type="PROSITE" id="PS50195"/>
    </source>
</evidence>
<keyword evidence="4" id="KW-1185">Reference proteome</keyword>
<name>K0R0F6_THAOC</name>
<dbReference type="eggNOG" id="KOG2273">
    <property type="taxonomic scope" value="Eukaryota"/>
</dbReference>
<dbReference type="PANTHER" id="PTHR10555:SF170">
    <property type="entry name" value="FI18122P1"/>
    <property type="match status" value="1"/>
</dbReference>
<dbReference type="InterPro" id="IPR027267">
    <property type="entry name" value="AH/BAR_dom_sf"/>
</dbReference>
<dbReference type="AlphaFoldDB" id="K0R0F6"/>
<feature type="region of interest" description="Disordered" evidence="1">
    <location>
        <begin position="444"/>
        <end position="472"/>
    </location>
</feature>
<evidence type="ECO:0000313" key="3">
    <source>
        <dbReference type="EMBL" id="EJK45643.1"/>
    </source>
</evidence>
<proteinExistence type="predicted"/>
<dbReference type="GO" id="GO:0035091">
    <property type="term" value="F:phosphatidylinositol binding"/>
    <property type="evidence" value="ECO:0007669"/>
    <property type="project" value="InterPro"/>
</dbReference>
<comment type="caution">
    <text evidence="3">The sequence shown here is derived from an EMBL/GenBank/DDBJ whole genome shotgun (WGS) entry which is preliminary data.</text>
</comment>
<feature type="compositionally biased region" description="Polar residues" evidence="1">
    <location>
        <begin position="447"/>
        <end position="462"/>
    </location>
</feature>
<dbReference type="GO" id="GO:0005768">
    <property type="term" value="C:endosome"/>
    <property type="evidence" value="ECO:0007669"/>
    <property type="project" value="TreeGrafter"/>
</dbReference>
<sequence>MSIDPDKELFDSSNGQPPPSSAPPPPPEDDEPRKRTMSEEIEGGSDGQQTLHLSVTDPQQVGEGRNAHTFYRIDVRQGQYSDPLASVRRRYSDFQWLFQRLHAEKPGSIIPIIPHQQAVQISKRMSEDLIEERRVHLEKFLRKIQVHPELEGAAALSAFFSPDAEVFEKAKKDNPGNTNSDDQLDGTVPSTSKEKAKHMLVKLGVRAKVARGGELEESQDGAQMFEVESYLNTLESHVKTLSKTTLSLVNVSKQTSSALHELGQSLFGLHQTFDPEASKSTKSPLPSIKVISNVCASLSAINRVKFDENSAKVGTPMHEVEWSIKAARLALKRRKERQLTYNTFLQQVKNREESLEKLKVKATLSPQPNFDSKMSDAQTALDQARASTKSALDELDSVTQRFFREMDRFKKSVDIELRKLYAAHAKIQCDYSAQLNSEWDKLLPSGNGASRSPVVSKNSSDGSGDMAEMTMI</sequence>